<evidence type="ECO:0000256" key="1">
    <source>
        <dbReference type="SAM" id="Phobius"/>
    </source>
</evidence>
<keyword evidence="1" id="KW-0812">Transmembrane</keyword>
<keyword evidence="1" id="KW-0472">Membrane</keyword>
<protein>
    <submittedName>
        <fullName evidence="2">Uncharacterized protein</fullName>
    </submittedName>
</protein>
<dbReference type="EMBL" id="GGEC01038460">
    <property type="protein sequence ID" value="MBX18944.1"/>
    <property type="molecule type" value="Transcribed_RNA"/>
</dbReference>
<sequence length="33" mass="4064">MCCKMGVYMFYMGWYLILSVNKGVWYLYLFQLV</sequence>
<reference evidence="2" key="1">
    <citation type="submission" date="2018-02" db="EMBL/GenBank/DDBJ databases">
        <title>Rhizophora mucronata_Transcriptome.</title>
        <authorList>
            <person name="Meera S.P."/>
            <person name="Sreeshan A."/>
            <person name="Augustine A."/>
        </authorList>
    </citation>
    <scope>NUCLEOTIDE SEQUENCE</scope>
    <source>
        <tissue evidence="2">Leaf</tissue>
    </source>
</reference>
<feature type="transmembrane region" description="Helical" evidence="1">
    <location>
        <begin position="7"/>
        <end position="28"/>
    </location>
</feature>
<keyword evidence="1" id="KW-1133">Transmembrane helix</keyword>
<dbReference type="AlphaFoldDB" id="A0A2P2LLT8"/>
<accession>A0A2P2LLT8</accession>
<organism evidence="2">
    <name type="scientific">Rhizophora mucronata</name>
    <name type="common">Asiatic mangrove</name>
    <dbReference type="NCBI Taxonomy" id="61149"/>
    <lineage>
        <taxon>Eukaryota</taxon>
        <taxon>Viridiplantae</taxon>
        <taxon>Streptophyta</taxon>
        <taxon>Embryophyta</taxon>
        <taxon>Tracheophyta</taxon>
        <taxon>Spermatophyta</taxon>
        <taxon>Magnoliopsida</taxon>
        <taxon>eudicotyledons</taxon>
        <taxon>Gunneridae</taxon>
        <taxon>Pentapetalae</taxon>
        <taxon>rosids</taxon>
        <taxon>fabids</taxon>
        <taxon>Malpighiales</taxon>
        <taxon>Rhizophoraceae</taxon>
        <taxon>Rhizophora</taxon>
    </lineage>
</organism>
<proteinExistence type="predicted"/>
<evidence type="ECO:0000313" key="2">
    <source>
        <dbReference type="EMBL" id="MBX18944.1"/>
    </source>
</evidence>
<name>A0A2P2LLT8_RHIMU</name>